<dbReference type="PROSITE" id="PS01012">
    <property type="entry name" value="FOLYLPOLYGLU_SYNT_2"/>
    <property type="match status" value="1"/>
</dbReference>
<dbReference type="InterPro" id="IPR004101">
    <property type="entry name" value="Mur_ligase_C"/>
</dbReference>
<evidence type="ECO:0000256" key="1">
    <source>
        <dbReference type="ARBA" id="ARBA00002714"/>
    </source>
</evidence>
<dbReference type="InterPro" id="IPR018109">
    <property type="entry name" value="Folylpolyglutamate_synth_CS"/>
</dbReference>
<comment type="catalytic activity">
    <reaction evidence="14">
        <text>(6R)-5,10-methylenetetrahydrofolyl-(gamma-L-Glu)(n) + L-glutamate + ATP = (6R)-5,10-methylenetetrahydrofolyl-(gamma-L-Glu)(n+1) + ADP + phosphate + H(+)</text>
        <dbReference type="Rhea" id="RHEA:51912"/>
        <dbReference type="Rhea" id="RHEA-COMP:13257"/>
        <dbReference type="Rhea" id="RHEA-COMP:13258"/>
        <dbReference type="ChEBI" id="CHEBI:15378"/>
        <dbReference type="ChEBI" id="CHEBI:29985"/>
        <dbReference type="ChEBI" id="CHEBI:30616"/>
        <dbReference type="ChEBI" id="CHEBI:43474"/>
        <dbReference type="ChEBI" id="CHEBI:136572"/>
        <dbReference type="ChEBI" id="CHEBI:456216"/>
        <dbReference type="EC" id="6.3.2.17"/>
    </reaction>
</comment>
<comment type="similarity">
    <text evidence="4 16">Belongs to the folylpolyglutamate synthase family.</text>
</comment>
<comment type="function">
    <text evidence="1 16">Functions in two distinct reactions of the de novo folate biosynthetic pathway. Catalyzes the addition of a glutamate residue to dihydropteroate (7,8-dihydropteroate or H2Pte) to form dihydrofolate (7,8-dihydrofolate monoglutamate or H2Pte-Glu). Also catalyzes successive additions of L-glutamate to tetrahydrofolate or 10-formyltetrahydrofolate or 5,10-methylenetetrahydrofolate, leading to folylpolyglutamate derivatives.</text>
</comment>
<dbReference type="PANTHER" id="PTHR11136:SF0">
    <property type="entry name" value="DIHYDROFOLATE SYNTHETASE-RELATED"/>
    <property type="match status" value="1"/>
</dbReference>
<keyword evidence="6 16" id="KW-0436">Ligase</keyword>
<organism evidence="19 20">
    <name type="scientific">Buchnera aphidicola</name>
    <name type="common">Melanaphis sacchari</name>
    <dbReference type="NCBI Taxonomy" id="2173854"/>
    <lineage>
        <taxon>Bacteria</taxon>
        <taxon>Pseudomonadati</taxon>
        <taxon>Pseudomonadota</taxon>
        <taxon>Gammaproteobacteria</taxon>
        <taxon>Enterobacterales</taxon>
        <taxon>Erwiniaceae</taxon>
        <taxon>Buchnera</taxon>
    </lineage>
</organism>
<dbReference type="NCBIfam" id="NF008101">
    <property type="entry name" value="PRK10846.1"/>
    <property type="match status" value="1"/>
</dbReference>
<evidence type="ECO:0000256" key="16">
    <source>
        <dbReference type="PIRNR" id="PIRNR001563"/>
    </source>
</evidence>
<evidence type="ECO:0000256" key="12">
    <source>
        <dbReference type="ARBA" id="ARBA00047493"/>
    </source>
</evidence>
<dbReference type="NCBIfam" id="TIGR01499">
    <property type="entry name" value="folC"/>
    <property type="match status" value="1"/>
</dbReference>
<evidence type="ECO:0000256" key="2">
    <source>
        <dbReference type="ARBA" id="ARBA00004799"/>
    </source>
</evidence>
<keyword evidence="9 16" id="KW-0067">ATP-binding</keyword>
<evidence type="ECO:0000313" key="20">
    <source>
        <dbReference type="Proteomes" id="UP000244884"/>
    </source>
</evidence>
<comment type="pathway">
    <text evidence="3">Cofactor biosynthesis; tetrahydrofolylpolyglutamate biosynthesis.</text>
</comment>
<keyword evidence="11" id="KW-0289">Folate biosynthesis</keyword>
<name>A0A2U8DGB5_9GAMM</name>
<dbReference type="Gene3D" id="3.40.1190.10">
    <property type="entry name" value="Mur-like, catalytic domain"/>
    <property type="match status" value="1"/>
</dbReference>
<evidence type="ECO:0000259" key="18">
    <source>
        <dbReference type="Pfam" id="PF08245"/>
    </source>
</evidence>
<evidence type="ECO:0000256" key="11">
    <source>
        <dbReference type="ARBA" id="ARBA00022909"/>
    </source>
</evidence>
<evidence type="ECO:0000256" key="10">
    <source>
        <dbReference type="ARBA" id="ARBA00022842"/>
    </source>
</evidence>
<reference evidence="19 20" key="1">
    <citation type="submission" date="2018-04" db="EMBL/GenBank/DDBJ databases">
        <title>Genome sequence of Buchnera aphidicola from Melaphis sacchari.</title>
        <authorList>
            <person name="Geib S.M."/>
            <person name="Palmer N.A."/>
            <person name="Sattler S.E."/>
            <person name="Sarath G."/>
        </authorList>
    </citation>
    <scope>NUCLEOTIDE SEQUENCE [LARGE SCALE GENOMIC DNA]</scope>
    <source>
        <strain evidence="19 20">LSU</strain>
    </source>
</reference>
<proteinExistence type="inferred from homology"/>
<dbReference type="GO" id="GO:0005737">
    <property type="term" value="C:cytoplasm"/>
    <property type="evidence" value="ECO:0007669"/>
    <property type="project" value="TreeGrafter"/>
</dbReference>
<dbReference type="GO" id="GO:0004326">
    <property type="term" value="F:tetrahydrofolylpolyglutamate synthase activity"/>
    <property type="evidence" value="ECO:0007669"/>
    <property type="project" value="UniProtKB-EC"/>
</dbReference>
<dbReference type="GO" id="GO:0046654">
    <property type="term" value="P:tetrahydrofolate biosynthetic process"/>
    <property type="evidence" value="ECO:0007669"/>
    <property type="project" value="UniProtKB-UniPathway"/>
</dbReference>
<evidence type="ECO:0000256" key="6">
    <source>
        <dbReference type="ARBA" id="ARBA00022598"/>
    </source>
</evidence>
<evidence type="ECO:0000313" key="19">
    <source>
        <dbReference type="EMBL" id="AWH90773.1"/>
    </source>
</evidence>
<evidence type="ECO:0000256" key="3">
    <source>
        <dbReference type="ARBA" id="ARBA00005150"/>
    </source>
</evidence>
<accession>A0A2U8DGB5</accession>
<comment type="pathway">
    <text evidence="2">Cofactor biosynthesis; tetrahydrofolate biosynthesis; 7,8-dihydrofolate from 2-amino-4-hydroxy-6-hydroxymethyl-7,8-dihydropteridine diphosphate and 4-aminobenzoate: step 2/2.</text>
</comment>
<dbReference type="InterPro" id="IPR013221">
    <property type="entry name" value="Mur_ligase_cen"/>
</dbReference>
<evidence type="ECO:0000256" key="9">
    <source>
        <dbReference type="ARBA" id="ARBA00022840"/>
    </source>
</evidence>
<dbReference type="GO" id="GO:0008841">
    <property type="term" value="F:dihydrofolate synthase activity"/>
    <property type="evidence" value="ECO:0007669"/>
    <property type="project" value="UniProtKB-EC"/>
</dbReference>
<gene>
    <name evidence="19" type="ORF">DD681_02200</name>
</gene>
<dbReference type="InterPro" id="IPR036615">
    <property type="entry name" value="Mur_ligase_C_dom_sf"/>
</dbReference>
<dbReference type="Pfam" id="PF08245">
    <property type="entry name" value="Mur_ligase_M"/>
    <property type="match status" value="1"/>
</dbReference>
<protein>
    <recommendedName>
        <fullName evidence="5 16">Dihydrofolate synthase/folylpolyglutamate synthase</fullName>
    </recommendedName>
</protein>
<comment type="catalytic activity">
    <reaction evidence="15">
        <text>7,8-dihydropteroate + L-glutamate + ATP = 7,8-dihydrofolate + ADP + phosphate + H(+)</text>
        <dbReference type="Rhea" id="RHEA:23584"/>
        <dbReference type="ChEBI" id="CHEBI:15378"/>
        <dbReference type="ChEBI" id="CHEBI:17839"/>
        <dbReference type="ChEBI" id="CHEBI:29985"/>
        <dbReference type="ChEBI" id="CHEBI:30616"/>
        <dbReference type="ChEBI" id="CHEBI:43474"/>
        <dbReference type="ChEBI" id="CHEBI:57451"/>
        <dbReference type="ChEBI" id="CHEBI:456216"/>
        <dbReference type="EC" id="6.3.2.12"/>
    </reaction>
</comment>
<dbReference type="Gene3D" id="3.90.190.20">
    <property type="entry name" value="Mur ligase, C-terminal domain"/>
    <property type="match status" value="1"/>
</dbReference>
<dbReference type="Pfam" id="PF02875">
    <property type="entry name" value="Mur_ligase_C"/>
    <property type="match status" value="1"/>
</dbReference>
<keyword evidence="7" id="KW-0479">Metal-binding</keyword>
<dbReference type="GO" id="GO:0046872">
    <property type="term" value="F:metal ion binding"/>
    <property type="evidence" value="ECO:0007669"/>
    <property type="project" value="UniProtKB-KW"/>
</dbReference>
<dbReference type="EMBL" id="CP029161">
    <property type="protein sequence ID" value="AWH90773.1"/>
    <property type="molecule type" value="Genomic_DNA"/>
</dbReference>
<dbReference type="InterPro" id="IPR036565">
    <property type="entry name" value="Mur-like_cat_sf"/>
</dbReference>
<keyword evidence="8 16" id="KW-0547">Nucleotide-binding</keyword>
<evidence type="ECO:0000256" key="8">
    <source>
        <dbReference type="ARBA" id="ARBA00022741"/>
    </source>
</evidence>
<dbReference type="GO" id="GO:0046656">
    <property type="term" value="P:folic acid biosynthetic process"/>
    <property type="evidence" value="ECO:0007669"/>
    <property type="project" value="UniProtKB-KW"/>
</dbReference>
<dbReference type="AlphaFoldDB" id="A0A2U8DGB5"/>
<dbReference type="UniPathway" id="UPA00077">
    <property type="reaction ID" value="UER00157"/>
</dbReference>
<dbReference type="Proteomes" id="UP000244884">
    <property type="component" value="Chromosome"/>
</dbReference>
<sequence>MNKNQYSFSMWLQYLEKLEKKERKNLFDLRLIARKLGLLNLRSFFFTVGGTNGKGTTCALLEKFFLNSGYQVGLYTSPHLMNYTERVKINGVCLDENYHIFSFLNIECVKGNIPLTYFEFITLSALFLFKQYSLDIIILEVGVGGRLDATNIIDANLSVITNIGIDHTYILGKNRTSIGREKSGIFRQDKIAVIGEEKIPYSVKFIAQRKKAILKKINIDWSWNKNHDSWNFFNSNIQLYNLPLPKIPLPNAAISLAALYYSGFKINLKNLKNSISQVSLPGRFQTISRFPRIILDVAHNFNASLYLSKRIRKLKIKGKLYAIIGVLRDKDILKIIEPLKNQVYYWYASVLKNYRTANMYELKKNMPKNNTIFFDSIYNVWKNIKKILCKEDVVLVFGSFITVSEFIIAKNKN</sequence>
<keyword evidence="10" id="KW-0460">Magnesium</keyword>
<dbReference type="SUPFAM" id="SSF53623">
    <property type="entry name" value="MurD-like peptide ligases, catalytic domain"/>
    <property type="match status" value="1"/>
</dbReference>
<feature type="domain" description="Mur ligase C-terminal" evidence="17">
    <location>
        <begin position="282"/>
        <end position="400"/>
    </location>
</feature>
<evidence type="ECO:0000256" key="4">
    <source>
        <dbReference type="ARBA" id="ARBA00008276"/>
    </source>
</evidence>
<dbReference type="PANTHER" id="PTHR11136">
    <property type="entry name" value="FOLYLPOLYGLUTAMATE SYNTHASE-RELATED"/>
    <property type="match status" value="1"/>
</dbReference>
<dbReference type="GO" id="GO:0005524">
    <property type="term" value="F:ATP binding"/>
    <property type="evidence" value="ECO:0007669"/>
    <property type="project" value="UniProtKB-KW"/>
</dbReference>
<evidence type="ECO:0000256" key="15">
    <source>
        <dbReference type="ARBA" id="ARBA00049161"/>
    </source>
</evidence>
<comment type="catalytic activity">
    <reaction evidence="12">
        <text>(6S)-5,6,7,8-tetrahydrofolyl-(gamma-L-Glu)(n) + L-glutamate + ATP = (6S)-5,6,7,8-tetrahydrofolyl-(gamma-L-Glu)(n+1) + ADP + phosphate + H(+)</text>
        <dbReference type="Rhea" id="RHEA:10580"/>
        <dbReference type="Rhea" id="RHEA-COMP:14738"/>
        <dbReference type="Rhea" id="RHEA-COMP:14740"/>
        <dbReference type="ChEBI" id="CHEBI:15378"/>
        <dbReference type="ChEBI" id="CHEBI:29985"/>
        <dbReference type="ChEBI" id="CHEBI:30616"/>
        <dbReference type="ChEBI" id="CHEBI:43474"/>
        <dbReference type="ChEBI" id="CHEBI:141005"/>
        <dbReference type="ChEBI" id="CHEBI:456216"/>
        <dbReference type="EC" id="6.3.2.17"/>
    </reaction>
</comment>
<dbReference type="OrthoDB" id="9809356at2"/>
<evidence type="ECO:0000256" key="7">
    <source>
        <dbReference type="ARBA" id="ARBA00022723"/>
    </source>
</evidence>
<feature type="domain" description="Mur ligase central" evidence="18">
    <location>
        <begin position="48"/>
        <end position="225"/>
    </location>
</feature>
<evidence type="ECO:0000256" key="13">
    <source>
        <dbReference type="ARBA" id="ARBA00047808"/>
    </source>
</evidence>
<dbReference type="PIRSF" id="PIRSF001563">
    <property type="entry name" value="Folylpolyglu_synth"/>
    <property type="match status" value="1"/>
</dbReference>
<evidence type="ECO:0000259" key="17">
    <source>
        <dbReference type="Pfam" id="PF02875"/>
    </source>
</evidence>
<evidence type="ECO:0000256" key="14">
    <source>
        <dbReference type="ARBA" id="ARBA00049035"/>
    </source>
</evidence>
<comment type="catalytic activity">
    <reaction evidence="13">
        <text>10-formyltetrahydrofolyl-(gamma-L-Glu)(n) + L-glutamate + ATP = 10-formyltetrahydrofolyl-(gamma-L-Glu)(n+1) + ADP + phosphate + H(+)</text>
        <dbReference type="Rhea" id="RHEA:51904"/>
        <dbReference type="Rhea" id="RHEA-COMP:13088"/>
        <dbReference type="Rhea" id="RHEA-COMP:14300"/>
        <dbReference type="ChEBI" id="CHEBI:15378"/>
        <dbReference type="ChEBI" id="CHEBI:29985"/>
        <dbReference type="ChEBI" id="CHEBI:30616"/>
        <dbReference type="ChEBI" id="CHEBI:43474"/>
        <dbReference type="ChEBI" id="CHEBI:134413"/>
        <dbReference type="ChEBI" id="CHEBI:456216"/>
        <dbReference type="EC" id="6.3.2.17"/>
    </reaction>
</comment>
<evidence type="ECO:0000256" key="5">
    <source>
        <dbReference type="ARBA" id="ARBA00019357"/>
    </source>
</evidence>
<dbReference type="InterPro" id="IPR001645">
    <property type="entry name" value="Folylpolyglutamate_synth"/>
</dbReference>
<dbReference type="RefSeq" id="WP_158341374.1">
    <property type="nucleotide sequence ID" value="NZ_CP029161.1"/>
</dbReference>
<dbReference type="SUPFAM" id="SSF53244">
    <property type="entry name" value="MurD-like peptide ligases, peptide-binding domain"/>
    <property type="match status" value="1"/>
</dbReference>